<reference evidence="2 3" key="1">
    <citation type="submission" date="2024-12" db="EMBL/GenBank/DDBJ databases">
        <title>The coexistence of Mycolicibacterium septicum and Mycolicibacterium nivoides in clinical samples.</title>
        <authorList>
            <person name="Wang C."/>
            <person name="Feng Y."/>
            <person name="Zong Z."/>
        </authorList>
    </citation>
    <scope>NUCLEOTIDE SEQUENCE [LARGE SCALE GENOMIC DNA]</scope>
    <source>
        <strain evidence="2 3">120309</strain>
    </source>
</reference>
<proteinExistence type="predicted"/>
<feature type="region of interest" description="Disordered" evidence="1">
    <location>
        <begin position="229"/>
        <end position="283"/>
    </location>
</feature>
<evidence type="ECO:0000313" key="2">
    <source>
        <dbReference type="EMBL" id="MFN6547179.1"/>
    </source>
</evidence>
<keyword evidence="3" id="KW-1185">Reference proteome</keyword>
<dbReference type="RefSeq" id="WP_090430635.1">
    <property type="nucleotide sequence ID" value="NZ_CP034072.1"/>
</dbReference>
<accession>A0ABW9LIV4</accession>
<dbReference type="GeneID" id="300557692"/>
<comment type="caution">
    <text evidence="2">The sequence shown here is derived from an EMBL/GenBank/DDBJ whole genome shotgun (WGS) entry which is preliminary data.</text>
</comment>
<feature type="compositionally biased region" description="Gly residues" evidence="1">
    <location>
        <begin position="232"/>
        <end position="242"/>
    </location>
</feature>
<evidence type="ECO:0000313" key="3">
    <source>
        <dbReference type="Proteomes" id="UP001635816"/>
    </source>
</evidence>
<feature type="region of interest" description="Disordered" evidence="1">
    <location>
        <begin position="333"/>
        <end position="365"/>
    </location>
</feature>
<name>A0ABW9LIV4_9MYCO</name>
<dbReference type="EMBL" id="JBKBDD010000013">
    <property type="protein sequence ID" value="MFN6547179.1"/>
    <property type="molecule type" value="Genomic_DNA"/>
</dbReference>
<gene>
    <name evidence="2" type="ORF">ACK4CT_28670</name>
</gene>
<protein>
    <recommendedName>
        <fullName evidence="4">PPE family protein</fullName>
    </recommendedName>
</protein>
<evidence type="ECO:0008006" key="4">
    <source>
        <dbReference type="Google" id="ProtNLM"/>
    </source>
</evidence>
<sequence>MGMPRDSSPYGSQTLQGPAWPNIDEDQLTAAAASYTKVATKISGSVVPQQTNQLSKLTGEWQGGASVAASGEATTMIAGHEANAAQAQAIATALTTMAAAVVQTKTTLNAAAEEVQQEVTALQALPFSNKQELIESRIKMGLSQNIATVSAASSEMASSLGTIANLPQVGTPPTAQATQAAQKGSEQMMQMISQLPQMLGQIPQMLGQIPQQLSQPLQQLSQPLQQLTQMLGSGGKGTGGGPSPFSAFSNHPLAGGSGPSSGAGMVKAAGLPGGSGGGSPQTPLLSKMVGGGTAPVSVDAGASAAVIGGVAPVAAANAAGGMGGGMGMMGGGQRAGGGGGTTSGLAVPAPLEHELGDGDDDYDDW</sequence>
<evidence type="ECO:0000256" key="1">
    <source>
        <dbReference type="SAM" id="MobiDB-lite"/>
    </source>
</evidence>
<dbReference type="Proteomes" id="UP001635816">
    <property type="component" value="Unassembled WGS sequence"/>
</dbReference>
<organism evidence="2 3">
    <name type="scientific">Mycolicibacterium nivoides</name>
    <dbReference type="NCBI Taxonomy" id="2487344"/>
    <lineage>
        <taxon>Bacteria</taxon>
        <taxon>Bacillati</taxon>
        <taxon>Actinomycetota</taxon>
        <taxon>Actinomycetes</taxon>
        <taxon>Mycobacteriales</taxon>
        <taxon>Mycobacteriaceae</taxon>
        <taxon>Mycolicibacterium</taxon>
    </lineage>
</organism>
<feature type="compositionally biased region" description="Gly residues" evidence="1">
    <location>
        <begin position="333"/>
        <end position="342"/>
    </location>
</feature>